<dbReference type="InterPro" id="IPR036412">
    <property type="entry name" value="HAD-like_sf"/>
</dbReference>
<dbReference type="FunFam" id="3.40.50.2000:FF:000010">
    <property type="entry name" value="Alpha,alpha-trehalose-phosphate synthase"/>
    <property type="match status" value="1"/>
</dbReference>
<dbReference type="GO" id="GO:0005829">
    <property type="term" value="C:cytosol"/>
    <property type="evidence" value="ECO:0007669"/>
    <property type="project" value="TreeGrafter"/>
</dbReference>
<reference evidence="8 9" key="1">
    <citation type="submission" date="2021-07" db="EMBL/GenBank/DDBJ databases">
        <title>The Aristolochia fimbriata genome: insights into angiosperm evolution, floral development and chemical biosynthesis.</title>
        <authorList>
            <person name="Jiao Y."/>
        </authorList>
    </citation>
    <scope>NUCLEOTIDE SEQUENCE [LARGE SCALE GENOMIC DNA]</scope>
    <source>
        <strain evidence="8">IBCAS-2021</strain>
        <tissue evidence="8">Leaf</tissue>
    </source>
</reference>
<dbReference type="AlphaFoldDB" id="A0AAV7ENB9"/>
<dbReference type="CDD" id="cd03788">
    <property type="entry name" value="GT20_TPS"/>
    <property type="match status" value="1"/>
</dbReference>
<organism evidence="8 9">
    <name type="scientific">Aristolochia fimbriata</name>
    <name type="common">White veined hardy Dutchman's pipe vine</name>
    <dbReference type="NCBI Taxonomy" id="158543"/>
    <lineage>
        <taxon>Eukaryota</taxon>
        <taxon>Viridiplantae</taxon>
        <taxon>Streptophyta</taxon>
        <taxon>Embryophyta</taxon>
        <taxon>Tracheophyta</taxon>
        <taxon>Spermatophyta</taxon>
        <taxon>Magnoliopsida</taxon>
        <taxon>Magnoliidae</taxon>
        <taxon>Piperales</taxon>
        <taxon>Aristolochiaceae</taxon>
        <taxon>Aristolochia</taxon>
    </lineage>
</organism>
<dbReference type="Pfam" id="PF02358">
    <property type="entry name" value="Trehalose_PPase"/>
    <property type="match status" value="1"/>
</dbReference>
<dbReference type="InterPro" id="IPR001830">
    <property type="entry name" value="Glyco_trans_20"/>
</dbReference>
<name>A0AAV7ENB9_ARIFI</name>
<evidence type="ECO:0000256" key="5">
    <source>
        <dbReference type="ARBA" id="ARBA00022676"/>
    </source>
</evidence>
<evidence type="ECO:0000256" key="2">
    <source>
        <dbReference type="ARBA" id="ARBA00006330"/>
    </source>
</evidence>
<dbReference type="GO" id="GO:0005992">
    <property type="term" value="P:trehalose biosynthetic process"/>
    <property type="evidence" value="ECO:0007669"/>
    <property type="project" value="InterPro"/>
</dbReference>
<protein>
    <recommendedName>
        <fullName evidence="3">alpha,alpha-trehalose-phosphate synthase (UDP-forming)</fullName>
        <ecNumber evidence="3">2.4.1.15</ecNumber>
    </recommendedName>
</protein>
<dbReference type="NCBIfam" id="TIGR01484">
    <property type="entry name" value="HAD-SF-IIB"/>
    <property type="match status" value="1"/>
</dbReference>
<evidence type="ECO:0000256" key="6">
    <source>
        <dbReference type="ARBA" id="ARBA00022679"/>
    </source>
</evidence>
<dbReference type="InterPro" id="IPR003337">
    <property type="entry name" value="Trehalose_PPase"/>
</dbReference>
<keyword evidence="5" id="KW-0328">Glycosyltransferase</keyword>
<evidence type="ECO:0000256" key="1">
    <source>
        <dbReference type="ARBA" id="ARBA00005409"/>
    </source>
</evidence>
<dbReference type="PANTHER" id="PTHR10788:SF14">
    <property type="entry name" value="ALPHA,ALPHA-TREHALOSE-PHOSPHATE SYNTHASE [UDP-FORMING] 9-RELATED"/>
    <property type="match status" value="1"/>
</dbReference>
<dbReference type="EMBL" id="JAINDJ010000004">
    <property type="protein sequence ID" value="KAG9448728.1"/>
    <property type="molecule type" value="Genomic_DNA"/>
</dbReference>
<evidence type="ECO:0000256" key="3">
    <source>
        <dbReference type="ARBA" id="ARBA00012538"/>
    </source>
</evidence>
<comment type="catalytic activity">
    <reaction evidence="7">
        <text>D-glucose 6-phosphate + UDP-alpha-D-glucose = alpha,alpha-trehalose 6-phosphate + UDP + H(+)</text>
        <dbReference type="Rhea" id="RHEA:18889"/>
        <dbReference type="ChEBI" id="CHEBI:15378"/>
        <dbReference type="ChEBI" id="CHEBI:58223"/>
        <dbReference type="ChEBI" id="CHEBI:58429"/>
        <dbReference type="ChEBI" id="CHEBI:58885"/>
        <dbReference type="ChEBI" id="CHEBI:61548"/>
        <dbReference type="EC" id="2.4.1.15"/>
    </reaction>
</comment>
<dbReference type="SUPFAM" id="SSF56784">
    <property type="entry name" value="HAD-like"/>
    <property type="match status" value="1"/>
</dbReference>
<gene>
    <name evidence="8" type="ORF">H6P81_008693</name>
</gene>
<keyword evidence="4" id="KW-0597">Phosphoprotein</keyword>
<dbReference type="FunFam" id="3.40.50.1000:FF:000054">
    <property type="entry name" value="alpha,alpha-trehalose-phosphate synthase [UDP-forming] 6"/>
    <property type="match status" value="1"/>
</dbReference>
<dbReference type="Gene3D" id="3.40.50.2000">
    <property type="entry name" value="Glycogen Phosphorylase B"/>
    <property type="match status" value="2"/>
</dbReference>
<dbReference type="FunFam" id="3.40.50.1000:FF:000052">
    <property type="entry name" value="Alpha,alpha-trehalose-phosphate synthase [UDP-forming] 6"/>
    <property type="match status" value="1"/>
</dbReference>
<evidence type="ECO:0000256" key="4">
    <source>
        <dbReference type="ARBA" id="ARBA00022553"/>
    </source>
</evidence>
<comment type="similarity">
    <text evidence="2">In the C-terminal section; belongs to the trehalose phosphatase family.</text>
</comment>
<comment type="caution">
    <text evidence="8">The sequence shown here is derived from an EMBL/GenBank/DDBJ whole genome shotgun (WGS) entry which is preliminary data.</text>
</comment>
<comment type="similarity">
    <text evidence="1">In the N-terminal section; belongs to the glycosyltransferase 20 family.</text>
</comment>
<accession>A0AAV7ENB9</accession>
<dbReference type="SUPFAM" id="SSF53756">
    <property type="entry name" value="UDP-Glycosyltransferase/glycogen phosphorylase"/>
    <property type="match status" value="1"/>
</dbReference>
<dbReference type="NCBIfam" id="TIGR00685">
    <property type="entry name" value="T6PP"/>
    <property type="match status" value="1"/>
</dbReference>
<dbReference type="CDD" id="cd01627">
    <property type="entry name" value="HAD_TPP"/>
    <property type="match status" value="1"/>
</dbReference>
<evidence type="ECO:0000313" key="8">
    <source>
        <dbReference type="EMBL" id="KAG9448728.1"/>
    </source>
</evidence>
<evidence type="ECO:0000256" key="7">
    <source>
        <dbReference type="ARBA" id="ARBA00048039"/>
    </source>
</evidence>
<proteinExistence type="inferred from homology"/>
<dbReference type="GO" id="GO:0003825">
    <property type="term" value="F:alpha,alpha-trehalose-phosphate synthase (UDP-forming) activity"/>
    <property type="evidence" value="ECO:0007669"/>
    <property type="project" value="UniProtKB-EC"/>
</dbReference>
<dbReference type="Proteomes" id="UP000825729">
    <property type="component" value="Unassembled WGS sequence"/>
</dbReference>
<dbReference type="Pfam" id="PF00982">
    <property type="entry name" value="Glyco_transf_20"/>
    <property type="match status" value="1"/>
</dbReference>
<dbReference type="EC" id="2.4.1.15" evidence="3"/>
<dbReference type="Gene3D" id="3.40.50.1000">
    <property type="entry name" value="HAD superfamily/HAD-like"/>
    <property type="match status" value="2"/>
</dbReference>
<keyword evidence="9" id="KW-1185">Reference proteome</keyword>
<evidence type="ECO:0000313" key="9">
    <source>
        <dbReference type="Proteomes" id="UP000825729"/>
    </source>
</evidence>
<dbReference type="InterPro" id="IPR006379">
    <property type="entry name" value="HAD-SF_hydro_IIB"/>
</dbReference>
<sequence>MVSRSCANLLDMATEDLIDISLAARRLPRVMTVPGIISDVDSYDSNYKDSFGDLPVSRERIIIVANQLPLVSKKDAHSGEWCFSLDEDSLLLQMKDGFKSDTEVYYVGSLKADIDAWEQEKVAQQLLEKFNCVPTFLPRALHRKFYHGFCKQQLWPLFHYMLPLCPDHGDRFDRSLWQAYIAANKIFADKVTEVIDPDTDYVWVHDYHLMVLPIMLRKNILRVKLGFFLHSPFPSSEIYSTLPVREEILKSLLNCDLIGFHTFDYARHFLSCCSRMLGLDYESKRGYIGLEYVGRTVSIKILPVGIHMGRLQSVLNLPCTAAKVREIQEQFKGKKMIIGVDDMDIFKGISLKLLAVEQLLKQNPELQGKLVLVQIVNPARSDGKDVQEAIEETYSTAKRIKETYSRPDYDPVILIDRHVCHYEKAAYYAVAECCIVNAVRDGMNLVPYEYVVCRQGTQQIDDVRGIDVDAAHTSSLVVSEFVGCSPSLSGAIRVNPWDIEAVADALKLAITGTDKEMHLRHEKHYRYVSSHDIAYWARSFEQDLGRACRDHDTKRWWPTGLGFSFRAIALPQNFRKMSVEQIVSAYNRTNRRAIFLDYDGTVMPQNSISKVPSNELMSVLNTLCNDPKNTVFIVSGRGRSSLSEWFAPCDKLGLAAEHGYFLRWNKNCEWETCSITPDFNWKGIVEPIMKLYTEATDGSYIESKESAIVWHHEYANPSFGSFQAKELLDHLENVLANEPVVVKRGQQIVEVNPQGVSKGLAAEKLLSTLVDNGKPADFVLCIGDDRSDEDMFESIYSKASSLSLPTSPKIFACTVGQKPSKAKYYLDDTVDVIKLLQGLASASVPLRKPSKIRVSFESAV</sequence>
<dbReference type="FunFam" id="3.40.50.2000:FF:000017">
    <property type="entry name" value="alpha,alpha-trehalose-phosphate synthase [UDP-forming] 6"/>
    <property type="match status" value="1"/>
</dbReference>
<dbReference type="InterPro" id="IPR023214">
    <property type="entry name" value="HAD_sf"/>
</dbReference>
<dbReference type="PANTHER" id="PTHR10788">
    <property type="entry name" value="TREHALOSE-6-PHOSPHATE SYNTHASE"/>
    <property type="match status" value="1"/>
</dbReference>
<dbReference type="GO" id="GO:0004805">
    <property type="term" value="F:trehalose-phosphatase activity"/>
    <property type="evidence" value="ECO:0007669"/>
    <property type="project" value="TreeGrafter"/>
</dbReference>
<keyword evidence="6" id="KW-0808">Transferase</keyword>